<evidence type="ECO:0000313" key="9">
    <source>
        <dbReference type="EMBL" id="MPL91633.1"/>
    </source>
</evidence>
<organism evidence="9">
    <name type="scientific">bioreactor metagenome</name>
    <dbReference type="NCBI Taxonomy" id="1076179"/>
    <lineage>
        <taxon>unclassified sequences</taxon>
        <taxon>metagenomes</taxon>
        <taxon>ecological metagenomes</taxon>
    </lineage>
</organism>
<evidence type="ECO:0000256" key="7">
    <source>
        <dbReference type="ARBA" id="ARBA00023136"/>
    </source>
</evidence>
<dbReference type="Pfam" id="PF00873">
    <property type="entry name" value="ACR_tran"/>
    <property type="match status" value="1"/>
</dbReference>
<comment type="subcellular location">
    <subcellularLocation>
        <location evidence="1">Cell membrane</location>
        <topology evidence="1">Multi-pass membrane protein</topology>
    </subcellularLocation>
</comment>
<evidence type="ECO:0000256" key="3">
    <source>
        <dbReference type="ARBA" id="ARBA00022475"/>
    </source>
</evidence>
<dbReference type="Gene3D" id="3.30.70.1320">
    <property type="entry name" value="Multidrug efflux transporter AcrB pore domain like"/>
    <property type="match status" value="1"/>
</dbReference>
<dbReference type="FunFam" id="1.20.1640.10:FF:000001">
    <property type="entry name" value="Efflux pump membrane transporter"/>
    <property type="match status" value="1"/>
</dbReference>
<dbReference type="AlphaFoldDB" id="A0A644VM48"/>
<dbReference type="PANTHER" id="PTHR32063:SF21">
    <property type="entry name" value="MULTIDRUG RESISTANCE PROTEIN MDTB"/>
    <property type="match status" value="1"/>
</dbReference>
<evidence type="ECO:0000256" key="8">
    <source>
        <dbReference type="SAM" id="Phobius"/>
    </source>
</evidence>
<gene>
    <name evidence="9" type="primary">mdtB_6</name>
    <name evidence="9" type="ORF">SDC9_37709</name>
</gene>
<evidence type="ECO:0000256" key="2">
    <source>
        <dbReference type="ARBA" id="ARBA00022448"/>
    </source>
</evidence>
<reference evidence="9" key="1">
    <citation type="submission" date="2019-08" db="EMBL/GenBank/DDBJ databases">
        <authorList>
            <person name="Kucharzyk K."/>
            <person name="Murdoch R.W."/>
            <person name="Higgins S."/>
            <person name="Loffler F."/>
        </authorList>
    </citation>
    <scope>NUCLEOTIDE SEQUENCE</scope>
</reference>
<evidence type="ECO:0000256" key="4">
    <source>
        <dbReference type="ARBA" id="ARBA00022519"/>
    </source>
</evidence>
<evidence type="ECO:0000256" key="5">
    <source>
        <dbReference type="ARBA" id="ARBA00022692"/>
    </source>
</evidence>
<evidence type="ECO:0000256" key="6">
    <source>
        <dbReference type="ARBA" id="ARBA00022989"/>
    </source>
</evidence>
<proteinExistence type="predicted"/>
<keyword evidence="5 8" id="KW-0812">Transmembrane</keyword>
<evidence type="ECO:0000256" key="1">
    <source>
        <dbReference type="ARBA" id="ARBA00004651"/>
    </source>
</evidence>
<dbReference type="GO" id="GO:0042910">
    <property type="term" value="F:xenobiotic transmembrane transporter activity"/>
    <property type="evidence" value="ECO:0007669"/>
    <property type="project" value="TreeGrafter"/>
</dbReference>
<keyword evidence="4" id="KW-0997">Cell inner membrane</keyword>
<dbReference type="SUPFAM" id="SSF82866">
    <property type="entry name" value="Multidrug efflux transporter AcrB transmembrane domain"/>
    <property type="match status" value="2"/>
</dbReference>
<feature type="transmembrane region" description="Helical" evidence="8">
    <location>
        <begin position="961"/>
        <end position="982"/>
    </location>
</feature>
<dbReference type="PANTHER" id="PTHR32063">
    <property type="match status" value="1"/>
</dbReference>
<dbReference type="EMBL" id="VSSQ01000335">
    <property type="protein sequence ID" value="MPL91633.1"/>
    <property type="molecule type" value="Genomic_DNA"/>
</dbReference>
<feature type="transmembrane region" description="Helical" evidence="8">
    <location>
        <begin position="471"/>
        <end position="494"/>
    </location>
</feature>
<dbReference type="Gene3D" id="3.30.2090.10">
    <property type="entry name" value="Multidrug efflux transporter AcrB TolC docking domain, DN and DC subdomains"/>
    <property type="match status" value="2"/>
</dbReference>
<feature type="transmembrane region" description="Helical" evidence="8">
    <location>
        <begin position="12"/>
        <end position="29"/>
    </location>
</feature>
<accession>A0A644VM48</accession>
<feature type="transmembrane region" description="Helical" evidence="8">
    <location>
        <begin position="393"/>
        <end position="415"/>
    </location>
</feature>
<dbReference type="PRINTS" id="PR00702">
    <property type="entry name" value="ACRIFLAVINRP"/>
</dbReference>
<keyword evidence="2" id="KW-0813">Transport</keyword>
<protein>
    <submittedName>
        <fullName evidence="9">Multidrug resistance protein MdtB</fullName>
    </submittedName>
</protein>
<keyword evidence="7 8" id="KW-0472">Membrane</keyword>
<feature type="transmembrane region" description="Helical" evidence="8">
    <location>
        <begin position="916"/>
        <end position="941"/>
    </location>
</feature>
<feature type="transmembrane region" description="Helical" evidence="8">
    <location>
        <begin position="994"/>
        <end position="1020"/>
    </location>
</feature>
<dbReference type="InterPro" id="IPR027463">
    <property type="entry name" value="AcrB_DN_DC_subdom"/>
</dbReference>
<feature type="transmembrane region" description="Helical" evidence="8">
    <location>
        <begin position="340"/>
        <end position="357"/>
    </location>
</feature>
<keyword evidence="3" id="KW-1003">Cell membrane</keyword>
<feature type="transmembrane region" description="Helical" evidence="8">
    <location>
        <begin position="364"/>
        <end position="381"/>
    </location>
</feature>
<name>A0A644VM48_9ZZZZ</name>
<dbReference type="Gene3D" id="1.20.1640.10">
    <property type="entry name" value="Multidrug efflux transporter AcrB transmembrane domain"/>
    <property type="match status" value="2"/>
</dbReference>
<sequence length="1034" mass="112430">MNISAIWIRRPIMTILIMITLLFFGIISYRQLPVNDLPNVDYPAIQVQASLPGASPEMMASSVALPLEKQLSTISGIDSMSSTNYTGKTTISLTFNLDRDIDGAANDVSSALSAASKRLPSNMPYPPTYTKTNPADQPIMYYVISSKTMKMSDIEGYVDTSLIPAVSEVNGVSQALIYGSQQYAVRLRMDPDKMAIRGVGINEVSSALTNGNVILPGGTLKGSDVTYSLDSSGQLMNAKEYDNLIVSYHNGKPVRIKDIGKATDSVINEETVRNLITPGDESPGVFVAVFKQPGSNAVQIANDVQKKMEMVKQALPQGINVSLLYNKANYIQASVDDVEFTLVLTILLVVGVVFLFLGSLRATLIPGITVPLSLIATFAVMKLCNFSLNNISLMALSLAAGFVVDDAVVVMENVVRRVEGGEKPMEAAFAGSKEICFTVLSMTISLVVVFVPILFMSGIVGRLFREFAVCIASAILFSGFISLTLTPMMCAYVIKHRDESKKNRFATASGRLFEKAGNFYGRTLALALSNPRKILTFTLGVLVLAGFLSTKIDKGFIPSQDMNQFTIRTKADDRASFEYLAQHQEQLNKILEQEPGLHGALSVVGSPTYNTGFVMVSLKDRADRTESVDQMINRLRPKFNSIPGLRVYPYNAPPITLGSRQTYGVGQYTITSPNLDLLYSAVSDMETNMKTLPGLTDVVSSLQVKVPTRYFTIDRDKASALGLSARQIQDALYSSYADRQVSTIYTSSDEYNVYLDLGKNFQKDPSVLNKLYIKTGSNMGPSVNTSTLVPLSTLGKMKETTTALSVNHSGQIPSATIQFNLKPGYALGTASDEIQAVAKKTLPAGVVGFFEGNTSAYASSFANMGFLLFVTVFIIYVVLGILYESFIHPITILSALPLAGAGALICLMLFHMELDIYAYVGIIMLIGLVKKNGIMMIDFAVELTEKEQLSSKDAIYQACMIRFRPIMMTTLAAVFGALPIALGYGTGGEARQPMGIAVVGGLVFSQLLTLYVTPVFYVMFDRLQRKLATKKDAN</sequence>
<dbReference type="InterPro" id="IPR001036">
    <property type="entry name" value="Acrflvin-R"/>
</dbReference>
<feature type="transmembrane region" description="Helical" evidence="8">
    <location>
        <begin position="861"/>
        <end position="883"/>
    </location>
</feature>
<comment type="caution">
    <text evidence="9">The sequence shown here is derived from an EMBL/GenBank/DDBJ whole genome shotgun (WGS) entry which is preliminary data.</text>
</comment>
<dbReference type="GO" id="GO:0005886">
    <property type="term" value="C:plasma membrane"/>
    <property type="evidence" value="ECO:0007669"/>
    <property type="project" value="UniProtKB-SubCell"/>
</dbReference>
<dbReference type="Gene3D" id="3.30.70.1440">
    <property type="entry name" value="Multidrug efflux transporter AcrB pore domain"/>
    <property type="match status" value="1"/>
</dbReference>
<dbReference type="SUPFAM" id="SSF82714">
    <property type="entry name" value="Multidrug efflux transporter AcrB TolC docking domain, DN and DC subdomains"/>
    <property type="match status" value="2"/>
</dbReference>
<dbReference type="FunFam" id="3.30.70.1430:FF:000001">
    <property type="entry name" value="Efflux pump membrane transporter"/>
    <property type="match status" value="1"/>
</dbReference>
<feature type="transmembrane region" description="Helical" evidence="8">
    <location>
        <begin position="435"/>
        <end position="459"/>
    </location>
</feature>
<dbReference type="Gene3D" id="3.30.70.1430">
    <property type="entry name" value="Multidrug efflux transporter AcrB pore domain"/>
    <property type="match status" value="2"/>
</dbReference>
<dbReference type="SUPFAM" id="SSF82693">
    <property type="entry name" value="Multidrug efflux transporter AcrB pore domain, PN1, PN2, PC1 and PC2 subdomains"/>
    <property type="match status" value="3"/>
</dbReference>
<keyword evidence="6 8" id="KW-1133">Transmembrane helix</keyword>